<proteinExistence type="predicted"/>
<evidence type="ECO:0000313" key="5">
    <source>
        <dbReference type="EMBL" id="MED5019273.1"/>
    </source>
</evidence>
<dbReference type="PROSITE" id="PS50995">
    <property type="entry name" value="HTH_MARR_2"/>
    <property type="match status" value="1"/>
</dbReference>
<dbReference type="EMBL" id="JARTLD010000047">
    <property type="protein sequence ID" value="MED5019273.1"/>
    <property type="molecule type" value="Genomic_DNA"/>
</dbReference>
<evidence type="ECO:0000259" key="4">
    <source>
        <dbReference type="PROSITE" id="PS50995"/>
    </source>
</evidence>
<dbReference type="InterPro" id="IPR036388">
    <property type="entry name" value="WH-like_DNA-bd_sf"/>
</dbReference>
<keyword evidence="1" id="KW-0805">Transcription regulation</keyword>
<evidence type="ECO:0000313" key="6">
    <source>
        <dbReference type="Proteomes" id="UP001343257"/>
    </source>
</evidence>
<organism evidence="5 6">
    <name type="scientific">Paenibacillus chibensis</name>
    <dbReference type="NCBI Taxonomy" id="59846"/>
    <lineage>
        <taxon>Bacteria</taxon>
        <taxon>Bacillati</taxon>
        <taxon>Bacillota</taxon>
        <taxon>Bacilli</taxon>
        <taxon>Bacillales</taxon>
        <taxon>Paenibacillaceae</taxon>
        <taxon>Paenibacillus</taxon>
    </lineage>
</organism>
<dbReference type="SUPFAM" id="SSF46785">
    <property type="entry name" value="Winged helix' DNA-binding domain"/>
    <property type="match status" value="1"/>
</dbReference>
<dbReference type="Proteomes" id="UP001343257">
    <property type="component" value="Unassembled WGS sequence"/>
</dbReference>
<comment type="caution">
    <text evidence="5">The sequence shown here is derived from an EMBL/GenBank/DDBJ whole genome shotgun (WGS) entry which is preliminary data.</text>
</comment>
<feature type="domain" description="HTH marR-type" evidence="4">
    <location>
        <begin position="23"/>
        <end position="155"/>
    </location>
</feature>
<evidence type="ECO:0000256" key="3">
    <source>
        <dbReference type="ARBA" id="ARBA00023163"/>
    </source>
</evidence>
<keyword evidence="2" id="KW-0238">DNA-binding</keyword>
<reference evidence="5 6" key="1">
    <citation type="submission" date="2023-03" db="EMBL/GenBank/DDBJ databases">
        <title>Bacillus Genome Sequencing.</title>
        <authorList>
            <person name="Dunlap C."/>
        </authorList>
    </citation>
    <scope>NUCLEOTIDE SEQUENCE [LARGE SCALE GENOMIC DNA]</scope>
    <source>
        <strain evidence="5 6">NRS-52</strain>
    </source>
</reference>
<evidence type="ECO:0000256" key="1">
    <source>
        <dbReference type="ARBA" id="ARBA00023015"/>
    </source>
</evidence>
<dbReference type="PANTHER" id="PTHR42756:SF1">
    <property type="entry name" value="TRANSCRIPTIONAL REPRESSOR OF EMRAB OPERON"/>
    <property type="match status" value="1"/>
</dbReference>
<dbReference type="Pfam" id="PF01047">
    <property type="entry name" value="MarR"/>
    <property type="match status" value="1"/>
</dbReference>
<keyword evidence="6" id="KW-1185">Reference proteome</keyword>
<dbReference type="InterPro" id="IPR000835">
    <property type="entry name" value="HTH_MarR-typ"/>
</dbReference>
<sequence>MNIIVLTIILKECFSLSRFTSTHQSIGFRFGNMSRKMSSLFAGKLKPYGITPEQWTVVYQVYLQEGINQKELAVRSGKDQPSITRILDVLDKKGFIQRKPDPGDRRAYLIFATPTVQQLMDDTVPLELSLNDELIAGISDEQMQMLDEIIQQINRNIDRIFVD</sequence>
<accession>A0ABU6PWK6</accession>
<evidence type="ECO:0000256" key="2">
    <source>
        <dbReference type="ARBA" id="ARBA00023125"/>
    </source>
</evidence>
<keyword evidence="3" id="KW-0804">Transcription</keyword>
<dbReference type="Gene3D" id="1.10.10.10">
    <property type="entry name" value="Winged helix-like DNA-binding domain superfamily/Winged helix DNA-binding domain"/>
    <property type="match status" value="1"/>
</dbReference>
<name>A0ABU6PWK6_9BACL</name>
<protein>
    <submittedName>
        <fullName evidence="5">MarR family transcriptional regulator</fullName>
    </submittedName>
</protein>
<dbReference type="PANTHER" id="PTHR42756">
    <property type="entry name" value="TRANSCRIPTIONAL REGULATOR, MARR"/>
    <property type="match status" value="1"/>
</dbReference>
<dbReference type="PRINTS" id="PR00598">
    <property type="entry name" value="HTHMARR"/>
</dbReference>
<dbReference type="SMART" id="SM00347">
    <property type="entry name" value="HTH_MARR"/>
    <property type="match status" value="1"/>
</dbReference>
<dbReference type="InterPro" id="IPR036390">
    <property type="entry name" value="WH_DNA-bd_sf"/>
</dbReference>
<dbReference type="RefSeq" id="WP_328280139.1">
    <property type="nucleotide sequence ID" value="NZ_JARTLD010000047.1"/>
</dbReference>
<gene>
    <name evidence="5" type="ORF">P9847_18380</name>
</gene>